<organism evidence="3 4">
    <name type="scientific">Candidatus Roizmanbacteria bacterium RIFCSPLOWO2_01_FULL_37_12</name>
    <dbReference type="NCBI Taxonomy" id="1802056"/>
    <lineage>
        <taxon>Bacteria</taxon>
        <taxon>Candidatus Roizmaniibacteriota</taxon>
    </lineage>
</organism>
<gene>
    <name evidence="3" type="ORF">A2954_05475</name>
</gene>
<accession>A0A1F7I936</accession>
<dbReference type="STRING" id="1802056.A2954_05475"/>
<dbReference type="EMBL" id="MGAG01000035">
    <property type="protein sequence ID" value="OGK39873.1"/>
    <property type="molecule type" value="Genomic_DNA"/>
</dbReference>
<evidence type="ECO:0000259" key="2">
    <source>
        <dbReference type="Pfam" id="PF13439"/>
    </source>
</evidence>
<comment type="caution">
    <text evidence="3">The sequence shown here is derived from an EMBL/GenBank/DDBJ whole genome shotgun (WGS) entry which is preliminary data.</text>
</comment>
<dbReference type="SUPFAM" id="SSF53756">
    <property type="entry name" value="UDP-Glycosyltransferase/glycogen phosphorylase"/>
    <property type="match status" value="1"/>
</dbReference>
<proteinExistence type="predicted"/>
<dbReference type="Proteomes" id="UP000177698">
    <property type="component" value="Unassembled WGS sequence"/>
</dbReference>
<evidence type="ECO:0000313" key="4">
    <source>
        <dbReference type="Proteomes" id="UP000177698"/>
    </source>
</evidence>
<dbReference type="Pfam" id="PF00534">
    <property type="entry name" value="Glycos_transf_1"/>
    <property type="match status" value="1"/>
</dbReference>
<sequence>MRILIVTATYSPSINGVALTLNLQKSEFEKRGNKVTILAPKHPNQKYENSVIRIPSLPNPKIPDYPILVPIPTIHNLQIFTEKFDIIYFHHPFYIGDLSLTLAKYFKCPTVFYYHSRYEKIAQLHFPRLIFFPIINYLIKRNVGMIANQASQIIVGTQSVKQLLLRHKIKTPICVIPAIRKSMQIKNKSKSELKKRYGFADNEIIILCVSRLSKEKNLTTLLKIIKQVKSDRAFRLCLVGGGPEEKYLRKMANRLGLVRQTRFFGPVNHNITPQIYSLADIFAYPSRVDTQAIVILEAMSSGLPVVGFDCPGPKDFIQNNNNGYLVSNNLEFAQKLGELINNNLVRKKIGSNSLMTSKKYSFENSVDELENIFKKVVSEFKF</sequence>
<feature type="domain" description="Glycosyl transferase family 1" evidence="1">
    <location>
        <begin position="190"/>
        <end position="352"/>
    </location>
</feature>
<evidence type="ECO:0000259" key="1">
    <source>
        <dbReference type="Pfam" id="PF00534"/>
    </source>
</evidence>
<dbReference type="PANTHER" id="PTHR45947:SF3">
    <property type="entry name" value="SULFOQUINOVOSYL TRANSFERASE SQD2"/>
    <property type="match status" value="1"/>
</dbReference>
<dbReference type="InterPro" id="IPR028098">
    <property type="entry name" value="Glyco_trans_4-like_N"/>
</dbReference>
<name>A0A1F7I936_9BACT</name>
<reference evidence="3 4" key="1">
    <citation type="journal article" date="2016" name="Nat. Commun.">
        <title>Thousands of microbial genomes shed light on interconnected biogeochemical processes in an aquifer system.</title>
        <authorList>
            <person name="Anantharaman K."/>
            <person name="Brown C.T."/>
            <person name="Hug L.A."/>
            <person name="Sharon I."/>
            <person name="Castelle C.J."/>
            <person name="Probst A.J."/>
            <person name="Thomas B.C."/>
            <person name="Singh A."/>
            <person name="Wilkins M.J."/>
            <person name="Karaoz U."/>
            <person name="Brodie E.L."/>
            <person name="Williams K.H."/>
            <person name="Hubbard S.S."/>
            <person name="Banfield J.F."/>
        </authorList>
    </citation>
    <scope>NUCLEOTIDE SEQUENCE [LARGE SCALE GENOMIC DNA]</scope>
</reference>
<feature type="domain" description="Glycosyltransferase subfamily 4-like N-terminal" evidence="2">
    <location>
        <begin position="15"/>
        <end position="177"/>
    </location>
</feature>
<protein>
    <recommendedName>
        <fullName evidence="5">Glycosyl transferase family 1 domain-containing protein</fullName>
    </recommendedName>
</protein>
<dbReference type="AlphaFoldDB" id="A0A1F7I936"/>
<dbReference type="Gene3D" id="3.40.50.2000">
    <property type="entry name" value="Glycogen Phosphorylase B"/>
    <property type="match status" value="2"/>
</dbReference>
<dbReference type="GO" id="GO:0016757">
    <property type="term" value="F:glycosyltransferase activity"/>
    <property type="evidence" value="ECO:0007669"/>
    <property type="project" value="InterPro"/>
</dbReference>
<dbReference type="InterPro" id="IPR001296">
    <property type="entry name" value="Glyco_trans_1"/>
</dbReference>
<evidence type="ECO:0000313" key="3">
    <source>
        <dbReference type="EMBL" id="OGK39873.1"/>
    </source>
</evidence>
<evidence type="ECO:0008006" key="5">
    <source>
        <dbReference type="Google" id="ProtNLM"/>
    </source>
</evidence>
<dbReference type="Pfam" id="PF13439">
    <property type="entry name" value="Glyco_transf_4"/>
    <property type="match status" value="1"/>
</dbReference>
<dbReference type="PANTHER" id="PTHR45947">
    <property type="entry name" value="SULFOQUINOVOSYL TRANSFERASE SQD2"/>
    <property type="match status" value="1"/>
</dbReference>
<dbReference type="InterPro" id="IPR050194">
    <property type="entry name" value="Glycosyltransferase_grp1"/>
</dbReference>